<evidence type="ECO:0000313" key="3">
    <source>
        <dbReference type="Proteomes" id="UP001266305"/>
    </source>
</evidence>
<evidence type="ECO:0000313" key="2">
    <source>
        <dbReference type="EMBL" id="KAK2114237.1"/>
    </source>
</evidence>
<evidence type="ECO:0000256" key="1">
    <source>
        <dbReference type="SAM" id="MobiDB-lite"/>
    </source>
</evidence>
<feature type="compositionally biased region" description="Basic residues" evidence="1">
    <location>
        <begin position="81"/>
        <end position="95"/>
    </location>
</feature>
<protein>
    <submittedName>
        <fullName evidence="2">Uncharacterized protein</fullName>
    </submittedName>
</protein>
<sequence>MTGRPTLLPSTGRKNLKSPSLRVRKGNVRPPRPRDRFPSGDVCGGEQKGRYSAPSVKHGGHLRPFPETPRLGSQKPLHSELRRRRRRPRRPRRRLVSTSQQRGVEKCAPSPHPPKEEPEPEPEPATTSGL</sequence>
<keyword evidence="3" id="KW-1185">Reference proteome</keyword>
<gene>
    <name evidence="2" type="ORF">P7K49_008503</name>
</gene>
<feature type="region of interest" description="Disordered" evidence="1">
    <location>
        <begin position="1"/>
        <end position="130"/>
    </location>
</feature>
<accession>A0ABQ9VY00</accession>
<name>A0ABQ9VY00_SAGOE</name>
<dbReference type="EMBL" id="JASSZA010000004">
    <property type="protein sequence ID" value="KAK2114237.1"/>
    <property type="molecule type" value="Genomic_DNA"/>
</dbReference>
<dbReference type="Proteomes" id="UP001266305">
    <property type="component" value="Unassembled WGS sequence"/>
</dbReference>
<organism evidence="2 3">
    <name type="scientific">Saguinus oedipus</name>
    <name type="common">Cotton-top tamarin</name>
    <name type="synonym">Oedipomidas oedipus</name>
    <dbReference type="NCBI Taxonomy" id="9490"/>
    <lineage>
        <taxon>Eukaryota</taxon>
        <taxon>Metazoa</taxon>
        <taxon>Chordata</taxon>
        <taxon>Craniata</taxon>
        <taxon>Vertebrata</taxon>
        <taxon>Euteleostomi</taxon>
        <taxon>Mammalia</taxon>
        <taxon>Eutheria</taxon>
        <taxon>Euarchontoglires</taxon>
        <taxon>Primates</taxon>
        <taxon>Haplorrhini</taxon>
        <taxon>Platyrrhini</taxon>
        <taxon>Cebidae</taxon>
        <taxon>Callitrichinae</taxon>
        <taxon>Saguinus</taxon>
    </lineage>
</organism>
<comment type="caution">
    <text evidence="2">The sequence shown here is derived from an EMBL/GenBank/DDBJ whole genome shotgun (WGS) entry which is preliminary data.</text>
</comment>
<proteinExistence type="predicted"/>
<reference evidence="2 3" key="1">
    <citation type="submission" date="2023-05" db="EMBL/GenBank/DDBJ databases">
        <title>B98-5 Cell Line De Novo Hybrid Assembly: An Optical Mapping Approach.</title>
        <authorList>
            <person name="Kananen K."/>
            <person name="Auerbach J.A."/>
            <person name="Kautto E."/>
            <person name="Blachly J.S."/>
        </authorList>
    </citation>
    <scope>NUCLEOTIDE SEQUENCE [LARGE SCALE GENOMIC DNA]</scope>
    <source>
        <strain evidence="2">B95-8</strain>
        <tissue evidence="2">Cell line</tissue>
    </source>
</reference>